<evidence type="ECO:0000313" key="10">
    <source>
        <dbReference type="EMBL" id="CAF4546723.1"/>
    </source>
</evidence>
<feature type="domain" description="Fe2OG dioxygenase" evidence="7">
    <location>
        <begin position="120"/>
        <end position="237"/>
    </location>
</feature>
<dbReference type="Gene3D" id="2.60.120.620">
    <property type="entry name" value="q2cbj1_9rhob like domain"/>
    <property type="match status" value="1"/>
</dbReference>
<dbReference type="PANTHER" id="PTHR10869:SF236">
    <property type="entry name" value="PROLYL 4-HYDROXYLASE ALPHA SUBUNIT DOMAIN-CONTAINING PROTEIN"/>
    <property type="match status" value="1"/>
</dbReference>
<dbReference type="GO" id="GO:0005506">
    <property type="term" value="F:iron ion binding"/>
    <property type="evidence" value="ECO:0007669"/>
    <property type="project" value="InterPro"/>
</dbReference>
<protein>
    <recommendedName>
        <fullName evidence="7">Fe2OG dioxygenase domain-containing protein</fullName>
    </recommendedName>
</protein>
<dbReference type="InterPro" id="IPR005123">
    <property type="entry name" value="Oxoglu/Fe-dep_dioxygenase_dom"/>
</dbReference>
<proteinExistence type="predicted"/>
<keyword evidence="2" id="KW-0479">Metal-binding</keyword>
<keyword evidence="3" id="KW-0847">Vitamin C</keyword>
<sequence length="279" mass="32291">MLHLERERIDGERISTISNFLSAVECQQLIARAEESGFKLSPPSAAVQIKVRQILIGGGHGRTHREDARTNEYTVITDQSLADKLFQRVSPVLPRTLEWMADNAYFTKDIGGREWSIAGCVDRLRFYKYNKDEEYPEHMDGSYSRTITYNNESQKAYKQHSFLTLLIYLNDDFQGGATKFYPDKQHCRFLRDIENKQAVHIVQPKQGMALVNIHNILHEGSKVQSGIKYVLRTDILYQKPMESHPKLEKYSQKSSNDSGKIVVSDWEKHFEPSCKMYHD</sequence>
<comment type="cofactor">
    <cofactor evidence="1">
        <name>L-ascorbate</name>
        <dbReference type="ChEBI" id="CHEBI:38290"/>
    </cofactor>
</comment>
<dbReference type="GO" id="GO:0031418">
    <property type="term" value="F:L-ascorbic acid binding"/>
    <property type="evidence" value="ECO:0007669"/>
    <property type="project" value="UniProtKB-KW"/>
</dbReference>
<evidence type="ECO:0000256" key="3">
    <source>
        <dbReference type="ARBA" id="ARBA00022896"/>
    </source>
</evidence>
<dbReference type="PROSITE" id="PS51471">
    <property type="entry name" value="FE2OG_OXY"/>
    <property type="match status" value="1"/>
</dbReference>
<dbReference type="InterPro" id="IPR044862">
    <property type="entry name" value="Pro_4_hyd_alph_FE2OG_OXY"/>
</dbReference>
<evidence type="ECO:0000313" key="8">
    <source>
        <dbReference type="EMBL" id="CAF4280188.1"/>
    </source>
</evidence>
<keyword evidence="13" id="KW-1185">Reference proteome</keyword>
<dbReference type="GO" id="GO:0004656">
    <property type="term" value="F:procollagen-proline 4-dioxygenase activity"/>
    <property type="evidence" value="ECO:0007669"/>
    <property type="project" value="TreeGrafter"/>
</dbReference>
<keyword evidence="5" id="KW-0560">Oxidoreductase</keyword>
<evidence type="ECO:0000313" key="11">
    <source>
        <dbReference type="EMBL" id="CAF4562207.1"/>
    </source>
</evidence>
<reference evidence="9" key="1">
    <citation type="submission" date="2021-02" db="EMBL/GenBank/DDBJ databases">
        <authorList>
            <person name="Nowell W R."/>
        </authorList>
    </citation>
    <scope>NUCLEOTIDE SEQUENCE</scope>
</reference>
<dbReference type="EMBL" id="CAJOBP010010253">
    <property type="protein sequence ID" value="CAF4562207.1"/>
    <property type="molecule type" value="Genomic_DNA"/>
</dbReference>
<name>A0A820M2X8_9BILA</name>
<dbReference type="AlphaFoldDB" id="A0A820M2X8"/>
<evidence type="ECO:0000313" key="13">
    <source>
        <dbReference type="Proteomes" id="UP000663873"/>
    </source>
</evidence>
<evidence type="ECO:0000256" key="5">
    <source>
        <dbReference type="ARBA" id="ARBA00023002"/>
    </source>
</evidence>
<gene>
    <name evidence="9" type="ORF">HFQ381_LOCUS17817</name>
    <name evidence="10" type="ORF">QYT958_LOCUS7999</name>
    <name evidence="8" type="ORF">TSG867_LOCUS4929</name>
    <name evidence="11" type="ORF">UJA718_LOCUS30003</name>
</gene>
<evidence type="ECO:0000256" key="2">
    <source>
        <dbReference type="ARBA" id="ARBA00022723"/>
    </source>
</evidence>
<dbReference type="InterPro" id="IPR006620">
    <property type="entry name" value="Pro_4_hyd_alph"/>
</dbReference>
<dbReference type="EMBL" id="CAJOBO010001341">
    <property type="protein sequence ID" value="CAF4367358.1"/>
    <property type="molecule type" value="Genomic_DNA"/>
</dbReference>
<dbReference type="Pfam" id="PF13640">
    <property type="entry name" value="2OG-FeII_Oxy_3"/>
    <property type="match status" value="1"/>
</dbReference>
<dbReference type="PANTHER" id="PTHR10869">
    <property type="entry name" value="PROLYL 4-HYDROXYLASE ALPHA SUBUNIT"/>
    <property type="match status" value="1"/>
</dbReference>
<organism evidence="9 12">
    <name type="scientific">Rotaria socialis</name>
    <dbReference type="NCBI Taxonomy" id="392032"/>
    <lineage>
        <taxon>Eukaryota</taxon>
        <taxon>Metazoa</taxon>
        <taxon>Spiralia</taxon>
        <taxon>Gnathifera</taxon>
        <taxon>Rotifera</taxon>
        <taxon>Eurotatoria</taxon>
        <taxon>Bdelloidea</taxon>
        <taxon>Philodinida</taxon>
        <taxon>Philodinidae</taxon>
        <taxon>Rotaria</taxon>
    </lineage>
</organism>
<evidence type="ECO:0000256" key="1">
    <source>
        <dbReference type="ARBA" id="ARBA00001961"/>
    </source>
</evidence>
<dbReference type="Proteomes" id="UP000663848">
    <property type="component" value="Unassembled WGS sequence"/>
</dbReference>
<dbReference type="Proteomes" id="UP000663873">
    <property type="component" value="Unassembled WGS sequence"/>
</dbReference>
<accession>A0A820M2X8</accession>
<dbReference type="EMBL" id="CAJOBR010000787">
    <property type="protein sequence ID" value="CAF4546723.1"/>
    <property type="molecule type" value="Genomic_DNA"/>
</dbReference>
<evidence type="ECO:0000313" key="9">
    <source>
        <dbReference type="EMBL" id="CAF4367358.1"/>
    </source>
</evidence>
<keyword evidence="4" id="KW-0223">Dioxygenase</keyword>
<dbReference type="Proteomes" id="UP000663862">
    <property type="component" value="Unassembled WGS sequence"/>
</dbReference>
<evidence type="ECO:0000256" key="4">
    <source>
        <dbReference type="ARBA" id="ARBA00022964"/>
    </source>
</evidence>
<dbReference type="SMART" id="SM00702">
    <property type="entry name" value="P4Hc"/>
    <property type="match status" value="1"/>
</dbReference>
<keyword evidence="6" id="KW-0408">Iron</keyword>
<evidence type="ECO:0000313" key="12">
    <source>
        <dbReference type="Proteomes" id="UP000663851"/>
    </source>
</evidence>
<evidence type="ECO:0000256" key="6">
    <source>
        <dbReference type="ARBA" id="ARBA00023004"/>
    </source>
</evidence>
<evidence type="ECO:0000259" key="7">
    <source>
        <dbReference type="PROSITE" id="PS51471"/>
    </source>
</evidence>
<dbReference type="GO" id="GO:0005783">
    <property type="term" value="C:endoplasmic reticulum"/>
    <property type="evidence" value="ECO:0007669"/>
    <property type="project" value="TreeGrafter"/>
</dbReference>
<comment type="caution">
    <text evidence="9">The sequence shown here is derived from an EMBL/GenBank/DDBJ whole genome shotgun (WGS) entry which is preliminary data.</text>
</comment>
<dbReference type="Proteomes" id="UP000663851">
    <property type="component" value="Unassembled WGS sequence"/>
</dbReference>
<dbReference type="InterPro" id="IPR045054">
    <property type="entry name" value="P4HA-like"/>
</dbReference>
<dbReference type="EMBL" id="CAJOBQ010000165">
    <property type="protein sequence ID" value="CAF4280188.1"/>
    <property type="molecule type" value="Genomic_DNA"/>
</dbReference>